<reference evidence="1 2" key="1">
    <citation type="submission" date="2016-01" db="EMBL/GenBank/DDBJ databases">
        <title>Draft Genome Sequences of Seven Thermophilic Sporeformers Isolated from Foods.</title>
        <authorList>
            <person name="Berendsen E.M."/>
            <person name="Wells-Bennik M.H."/>
            <person name="Krawcyk A.O."/>
            <person name="De Jong A."/>
            <person name="Holsappel S."/>
            <person name="Eijlander R.T."/>
            <person name="Kuipers O.P."/>
        </authorList>
    </citation>
    <scope>NUCLEOTIDE SEQUENCE [LARGE SCALE GENOMIC DNA]</scope>
    <source>
        <strain evidence="1 2">B4119</strain>
    </source>
</reference>
<sequence>MLGKVPIKLQRAVIAFFSQNRYTYIAVLSGEVAVPCTRNPL</sequence>
<organism evidence="1 2">
    <name type="scientific">Saccharococcus caldoxylosilyticus</name>
    <dbReference type="NCBI Taxonomy" id="81408"/>
    <lineage>
        <taxon>Bacteria</taxon>
        <taxon>Bacillati</taxon>
        <taxon>Bacillota</taxon>
        <taxon>Bacilli</taxon>
        <taxon>Bacillales</taxon>
        <taxon>Anoxybacillaceae</taxon>
        <taxon>Saccharococcus</taxon>
    </lineage>
</organism>
<proteinExistence type="predicted"/>
<dbReference type="EMBL" id="LQYS01000071">
    <property type="protein sequence ID" value="KYD11739.1"/>
    <property type="molecule type" value="Genomic_DNA"/>
</dbReference>
<gene>
    <name evidence="1" type="ORF">B4119_0005</name>
</gene>
<dbReference type="AlphaFoldDB" id="A0A150LIA3"/>
<protein>
    <submittedName>
        <fullName evidence="1">Uncharacterized protein</fullName>
    </submittedName>
</protein>
<evidence type="ECO:0000313" key="2">
    <source>
        <dbReference type="Proteomes" id="UP000075455"/>
    </source>
</evidence>
<name>A0A150LIA3_9BACL</name>
<dbReference type="Proteomes" id="UP000075455">
    <property type="component" value="Unassembled WGS sequence"/>
</dbReference>
<accession>A0A150LIA3</accession>
<evidence type="ECO:0000313" key="1">
    <source>
        <dbReference type="EMBL" id="KYD11739.1"/>
    </source>
</evidence>
<comment type="caution">
    <text evidence="1">The sequence shown here is derived from an EMBL/GenBank/DDBJ whole genome shotgun (WGS) entry which is preliminary data.</text>
</comment>